<evidence type="ECO:0000313" key="4">
    <source>
        <dbReference type="Proteomes" id="UP000002866"/>
    </source>
</evidence>
<dbReference type="Pfam" id="PF00855">
    <property type="entry name" value="PWWP"/>
    <property type="match status" value="1"/>
</dbReference>
<dbReference type="Gene3D" id="2.30.30.140">
    <property type="match status" value="1"/>
</dbReference>
<protein>
    <recommendedName>
        <fullName evidence="2">PWWP domain-containing protein</fullName>
    </recommendedName>
</protein>
<dbReference type="InParanoid" id="I2H9G5"/>
<dbReference type="RefSeq" id="XP_004182536.1">
    <property type="nucleotide sequence ID" value="XM_004182488.1"/>
</dbReference>
<dbReference type="InterPro" id="IPR000313">
    <property type="entry name" value="PWWP_dom"/>
</dbReference>
<feature type="region of interest" description="Disordered" evidence="1">
    <location>
        <begin position="275"/>
        <end position="302"/>
    </location>
</feature>
<dbReference type="AlphaFoldDB" id="I2H9G5"/>
<dbReference type="HOGENOM" id="CLU_051401_0_0_1"/>
<dbReference type="OrthoDB" id="62853at2759"/>
<evidence type="ECO:0000256" key="1">
    <source>
        <dbReference type="SAM" id="MobiDB-lite"/>
    </source>
</evidence>
<evidence type="ECO:0000259" key="2">
    <source>
        <dbReference type="SMART" id="SM00293"/>
    </source>
</evidence>
<feature type="domain" description="PWWP" evidence="2">
    <location>
        <begin position="14"/>
        <end position="75"/>
    </location>
</feature>
<dbReference type="KEGG" id="tbl:TBLA_0J00160"/>
<dbReference type="InterPro" id="IPR035503">
    <property type="entry name" value="IOC4-like_PWWP"/>
</dbReference>
<accession>I2H9G5</accession>
<sequence>MVPRKKESFSSEDWTTGDMVLCKVGRYDPWPSIVFPRQFLSKDVLKRAKPGRICICFFNDPTYYWANPERLDKLTPEIINKYLRNFTKSEEPRTDLLLAYKHAKKYNGLESFIRNRLKAEKRLNILKGYDVILEHEDPFIINKPKNNVVSNNTNIKQTNPRKNSKIIAKNDSSKAITEFHMDKELYAVPRTKRKYTRRQNMHIPQEEKQEIISEINPGMLTESEPQPIITEVPVTPVIKRKRGRPRKIRPEENKSNIPTLIISSSEELNKPVREVSEGKAQSRNLQGQSMRGNRLSNPITLGNSAHKVTKPIIKPKPVPKPMWDNKRKLEIANIFRRRLQLLLVQRDSVPLQNEKDEAHRLLAKMKENTKDISPIFDRESVTVSQVGQLLNVITTINDLSEYHNDCKILLQSWSNYT</sequence>
<dbReference type="CDD" id="cd05840">
    <property type="entry name" value="PWWP_ScIOC4-like"/>
    <property type="match status" value="1"/>
</dbReference>
<dbReference type="SUPFAM" id="SSF63748">
    <property type="entry name" value="Tudor/PWWP/MBT"/>
    <property type="match status" value="1"/>
</dbReference>
<reference evidence="3 4" key="1">
    <citation type="journal article" date="2011" name="Proc. Natl. Acad. Sci. U.S.A.">
        <title>Evolutionary erosion of yeast sex chromosomes by mating-type switching accidents.</title>
        <authorList>
            <person name="Gordon J.L."/>
            <person name="Armisen D."/>
            <person name="Proux-Wera E."/>
            <person name="Oheigeartaigh S.S."/>
            <person name="Byrne K.P."/>
            <person name="Wolfe K.H."/>
        </authorList>
    </citation>
    <scope>NUCLEOTIDE SEQUENCE [LARGE SCALE GENOMIC DNA]</scope>
    <source>
        <strain evidence="4">ATCC 34711 / CBS 6284 / DSM 70876 / NBRC 10599 / NRRL Y-10934 / UCD 77-7</strain>
    </source>
</reference>
<dbReference type="SMART" id="SM00293">
    <property type="entry name" value="PWWP"/>
    <property type="match status" value="1"/>
</dbReference>
<evidence type="ECO:0000313" key="3">
    <source>
        <dbReference type="EMBL" id="CCH63017.1"/>
    </source>
</evidence>
<dbReference type="eggNOG" id="ENOG502QWCQ">
    <property type="taxonomic scope" value="Eukaryota"/>
</dbReference>
<feature type="compositionally biased region" description="Polar residues" evidence="1">
    <location>
        <begin position="279"/>
        <end position="302"/>
    </location>
</feature>
<organism evidence="3 4">
    <name type="scientific">Henningerozyma blattae (strain ATCC 34711 / CBS 6284 / DSM 70876 / NBRC 10599 / NRRL Y-10934 / UCD 77-7)</name>
    <name type="common">Yeast</name>
    <name type="synonym">Tetrapisispora blattae</name>
    <dbReference type="NCBI Taxonomy" id="1071380"/>
    <lineage>
        <taxon>Eukaryota</taxon>
        <taxon>Fungi</taxon>
        <taxon>Dikarya</taxon>
        <taxon>Ascomycota</taxon>
        <taxon>Saccharomycotina</taxon>
        <taxon>Saccharomycetes</taxon>
        <taxon>Saccharomycetales</taxon>
        <taxon>Saccharomycetaceae</taxon>
        <taxon>Henningerozyma</taxon>
    </lineage>
</organism>
<proteinExistence type="predicted"/>
<dbReference type="EMBL" id="HE806325">
    <property type="protein sequence ID" value="CCH63017.1"/>
    <property type="molecule type" value="Genomic_DNA"/>
</dbReference>
<gene>
    <name evidence="3" type="primary">TBLA0J00160</name>
    <name evidence="3" type="ORF">TBLA_0J00160</name>
</gene>
<name>I2H9G5_HENB6</name>
<dbReference type="Proteomes" id="UP000002866">
    <property type="component" value="Chromosome 10"/>
</dbReference>
<keyword evidence="4" id="KW-1185">Reference proteome</keyword>
<dbReference type="GeneID" id="14498230"/>